<sequence>MAAVLQEMPRFRSGDLVEVASRKEGFEGSYFEATVVEQLAGGGKFIVEYKTLLRNDFSGPLTEEAPVEEMRPRPPKVAAANFGMYDVVDAFDNDGWWVGKVTGWVGNKYYVYFERTGDEIMYPKSRVRVHQEMVFGANGKWVCLYSL</sequence>
<dbReference type="InterPro" id="IPR008395">
    <property type="entry name" value="Agenet-like_dom"/>
</dbReference>
<dbReference type="Gene3D" id="2.30.30.140">
    <property type="match status" value="1"/>
</dbReference>
<dbReference type="CDD" id="cd20406">
    <property type="entry name" value="Tudor_Agenet_AtDUF_rpt2_4"/>
    <property type="match status" value="1"/>
</dbReference>
<organism evidence="2 3">
    <name type="scientific">Castilleja foliolosa</name>
    <dbReference type="NCBI Taxonomy" id="1961234"/>
    <lineage>
        <taxon>Eukaryota</taxon>
        <taxon>Viridiplantae</taxon>
        <taxon>Streptophyta</taxon>
        <taxon>Embryophyta</taxon>
        <taxon>Tracheophyta</taxon>
        <taxon>Spermatophyta</taxon>
        <taxon>Magnoliopsida</taxon>
        <taxon>eudicotyledons</taxon>
        <taxon>Gunneridae</taxon>
        <taxon>Pentapetalae</taxon>
        <taxon>asterids</taxon>
        <taxon>lamiids</taxon>
        <taxon>Lamiales</taxon>
        <taxon>Orobanchaceae</taxon>
        <taxon>Pedicularideae</taxon>
        <taxon>Castillejinae</taxon>
        <taxon>Castilleja</taxon>
    </lineage>
</organism>
<name>A0ABD3DHD8_9LAMI</name>
<dbReference type="Pfam" id="PF05641">
    <property type="entry name" value="Agenet"/>
    <property type="match status" value="1"/>
</dbReference>
<comment type="caution">
    <text evidence="2">The sequence shown here is derived from an EMBL/GenBank/DDBJ whole genome shotgun (WGS) entry which is preliminary data.</text>
</comment>
<dbReference type="Proteomes" id="UP001632038">
    <property type="component" value="Unassembled WGS sequence"/>
</dbReference>
<dbReference type="SMART" id="SM00743">
    <property type="entry name" value="Agenet"/>
    <property type="match status" value="2"/>
</dbReference>
<evidence type="ECO:0000313" key="2">
    <source>
        <dbReference type="EMBL" id="KAL3641745.1"/>
    </source>
</evidence>
<reference evidence="3" key="1">
    <citation type="journal article" date="2024" name="IScience">
        <title>Strigolactones Initiate the Formation of Haustorium-like Structures in Castilleja.</title>
        <authorList>
            <person name="Buerger M."/>
            <person name="Peterson D."/>
            <person name="Chory J."/>
        </authorList>
    </citation>
    <scope>NUCLEOTIDE SEQUENCE [LARGE SCALE GENOMIC DNA]</scope>
</reference>
<dbReference type="EMBL" id="JAVIJP010000016">
    <property type="protein sequence ID" value="KAL3641745.1"/>
    <property type="molecule type" value="Genomic_DNA"/>
</dbReference>
<feature type="domain" description="Agenet" evidence="1">
    <location>
        <begin position="9"/>
        <end position="78"/>
    </location>
</feature>
<dbReference type="CDD" id="cd20405">
    <property type="entry name" value="Tudor_Agenet_AtDUF_rpt1_3"/>
    <property type="match status" value="1"/>
</dbReference>
<dbReference type="AlphaFoldDB" id="A0ABD3DHD8"/>
<accession>A0ABD3DHD8</accession>
<keyword evidence="3" id="KW-1185">Reference proteome</keyword>
<protein>
    <recommendedName>
        <fullName evidence="1">Agenet domain-containing protein</fullName>
    </recommendedName>
</protein>
<dbReference type="PANTHER" id="PTHR31917:SF148">
    <property type="entry name" value="DUF724 DOMAIN-CONTAINING PROTEIN 2"/>
    <property type="match status" value="1"/>
</dbReference>
<evidence type="ECO:0000313" key="3">
    <source>
        <dbReference type="Proteomes" id="UP001632038"/>
    </source>
</evidence>
<feature type="domain" description="Agenet" evidence="1">
    <location>
        <begin position="80"/>
        <end position="135"/>
    </location>
</feature>
<evidence type="ECO:0000259" key="1">
    <source>
        <dbReference type="SMART" id="SM00743"/>
    </source>
</evidence>
<dbReference type="PANTHER" id="PTHR31917">
    <property type="entry name" value="AGENET DOMAIN-CONTAINING PROTEIN-RELATED"/>
    <property type="match status" value="1"/>
</dbReference>
<gene>
    <name evidence="2" type="ORF">CASFOL_012560</name>
</gene>
<dbReference type="InterPro" id="IPR014002">
    <property type="entry name" value="Agenet_dom_plant"/>
</dbReference>
<proteinExistence type="predicted"/>